<dbReference type="GO" id="GO:0030244">
    <property type="term" value="P:cellulose biosynthetic process"/>
    <property type="evidence" value="ECO:0007669"/>
    <property type="project" value="InterPro"/>
</dbReference>
<dbReference type="InterPro" id="IPR038470">
    <property type="entry name" value="Cellsynth_D_sf"/>
</dbReference>
<protein>
    <recommendedName>
        <fullName evidence="3">Cellulose synthase</fullName>
    </recommendedName>
</protein>
<dbReference type="Gene3D" id="3.30.70.2590">
    <property type="match status" value="1"/>
</dbReference>
<dbReference type="AlphaFoldDB" id="A0A515EKG8"/>
<evidence type="ECO:0000313" key="2">
    <source>
        <dbReference type="Proteomes" id="UP000317365"/>
    </source>
</evidence>
<evidence type="ECO:0008006" key="3">
    <source>
        <dbReference type="Google" id="ProtNLM"/>
    </source>
</evidence>
<dbReference type="InterPro" id="IPR022798">
    <property type="entry name" value="BcsD_bac"/>
</dbReference>
<accession>A0A515EKG8</accession>
<dbReference type="EMBL" id="CP036282">
    <property type="protein sequence ID" value="QDL53099.1"/>
    <property type="molecule type" value="Genomic_DNA"/>
</dbReference>
<dbReference type="Proteomes" id="UP000317365">
    <property type="component" value="Chromosome"/>
</dbReference>
<keyword evidence="2" id="KW-1185">Reference proteome</keyword>
<reference evidence="2" key="1">
    <citation type="submission" date="2019-02" db="EMBL/GenBank/DDBJ databases">
        <title>Complete genome sequence of Rhodoferax sp. Gr-4.</title>
        <authorList>
            <person name="Jin L."/>
        </authorList>
    </citation>
    <scope>NUCLEOTIDE SEQUENCE [LARGE SCALE GENOMIC DNA]</scope>
    <source>
        <strain evidence="2">Gr-4</strain>
    </source>
</reference>
<name>A0A515EKG8_9BURK</name>
<gene>
    <name evidence="1" type="ORF">EXZ61_02330</name>
</gene>
<sequence>MGQAGLEDYFRAQQVSMQWLPVLRALAQQLVTHSSAQDLRALFVKVGSQFASDVEDHFQEIQTLSQLEEALNGLWAQTNWGWVTLSEAGGGISIDHEAAPLAEAFGEECLEWSTGLLEGFYQSVFSVLGASDTMRVREASAPEGMAVHLRFGR</sequence>
<dbReference type="KEGG" id="rhg:EXZ61_02330"/>
<evidence type="ECO:0000313" key="1">
    <source>
        <dbReference type="EMBL" id="QDL53099.1"/>
    </source>
</evidence>
<dbReference type="Pfam" id="PF03500">
    <property type="entry name" value="Cellsynth_D"/>
    <property type="match status" value="1"/>
</dbReference>
<proteinExistence type="predicted"/>
<organism evidence="1 2">
    <name type="scientific">Rhodoferax aquaticus</name>
    <dbReference type="NCBI Taxonomy" id="2527691"/>
    <lineage>
        <taxon>Bacteria</taxon>
        <taxon>Pseudomonadati</taxon>
        <taxon>Pseudomonadota</taxon>
        <taxon>Betaproteobacteria</taxon>
        <taxon>Burkholderiales</taxon>
        <taxon>Comamonadaceae</taxon>
        <taxon>Rhodoferax</taxon>
    </lineage>
</organism>
<reference evidence="2" key="2">
    <citation type="journal article" date="2020" name="Int. J. Syst. Evol. Microbiol.">
        <title>Genomic insights into a novel species Rhodoferax aquaticus sp. nov., isolated from freshwater.</title>
        <authorList>
            <person name="Li T."/>
            <person name="Zhuo Y."/>
            <person name="Jin C.Z."/>
            <person name="Wu X."/>
            <person name="Ko S.R."/>
            <person name="Jin F.J."/>
            <person name="Ahn C.Y."/>
            <person name="Oh H.M."/>
            <person name="Lee H.G."/>
            <person name="Jin L."/>
        </authorList>
    </citation>
    <scope>NUCLEOTIDE SEQUENCE [LARGE SCALE GENOMIC DNA]</scope>
    <source>
        <strain evidence="2">Gr-4</strain>
    </source>
</reference>